<name>A0ABP1CR82_9APHY</name>
<sequence length="96" mass="11142">MWSSFVWETLRMKLSVNTPPLFLRLSERCLNDTFLNCEDALETLSLTRPHSSTFRKVVWLTWLESVTLLSAFHFVLLSGGRSYSVQVPVPDMYLTQ</sequence>
<organism evidence="1 2">
    <name type="scientific">Somion occarium</name>
    <dbReference type="NCBI Taxonomy" id="3059160"/>
    <lineage>
        <taxon>Eukaryota</taxon>
        <taxon>Fungi</taxon>
        <taxon>Dikarya</taxon>
        <taxon>Basidiomycota</taxon>
        <taxon>Agaricomycotina</taxon>
        <taxon>Agaricomycetes</taxon>
        <taxon>Polyporales</taxon>
        <taxon>Cerrenaceae</taxon>
        <taxon>Somion</taxon>
    </lineage>
</organism>
<proteinExistence type="predicted"/>
<dbReference type="Proteomes" id="UP001497453">
    <property type="component" value="Chromosome 1"/>
</dbReference>
<keyword evidence="2" id="KW-1185">Reference proteome</keyword>
<accession>A0ABP1CR82</accession>
<reference evidence="2" key="1">
    <citation type="submission" date="2024-04" db="EMBL/GenBank/DDBJ databases">
        <authorList>
            <person name="Shaw F."/>
            <person name="Minotto A."/>
        </authorList>
    </citation>
    <scope>NUCLEOTIDE SEQUENCE [LARGE SCALE GENOMIC DNA]</scope>
</reference>
<evidence type="ECO:0000313" key="2">
    <source>
        <dbReference type="Proteomes" id="UP001497453"/>
    </source>
</evidence>
<dbReference type="EMBL" id="OZ037944">
    <property type="protein sequence ID" value="CAL1697177.1"/>
    <property type="molecule type" value="Genomic_DNA"/>
</dbReference>
<gene>
    <name evidence="1" type="ORF">GFSPODELE1_LOCUS1522</name>
</gene>
<protein>
    <submittedName>
        <fullName evidence="1">Uncharacterized protein</fullName>
    </submittedName>
</protein>
<evidence type="ECO:0000313" key="1">
    <source>
        <dbReference type="EMBL" id="CAL1697177.1"/>
    </source>
</evidence>